<protein>
    <submittedName>
        <fullName evidence="1">Uncharacterized protein</fullName>
    </submittedName>
</protein>
<dbReference type="EMBL" id="JAAJRM010000001">
    <property type="protein sequence ID" value="NGF40849.1"/>
    <property type="molecule type" value="Genomic_DNA"/>
</dbReference>
<accession>A0A6G4MHX1</accession>
<comment type="caution">
    <text evidence="1">The sequence shown here is derived from an EMBL/GenBank/DDBJ whole genome shotgun (WGS) entry which is preliminary data.</text>
</comment>
<dbReference type="AlphaFoldDB" id="A0A6G4MHX1"/>
<reference evidence="1" key="1">
    <citation type="submission" date="2020-02" db="EMBL/GenBank/DDBJ databases">
        <title>WGS of Carbapenem-Resistant Enterobacteriaceae.</title>
        <authorList>
            <person name="Tokajian S."/>
            <person name="El Chaar M."/>
            <person name="El Khoury M."/>
        </authorList>
    </citation>
    <scope>NUCLEOTIDE SEQUENCE</scope>
    <source>
        <strain evidence="1">EHM_71</strain>
    </source>
</reference>
<proteinExistence type="predicted"/>
<sequence>MQASAFAFGTSVGPVSVSATGLFAGWHYVYPAYIVPTACTAVNRD</sequence>
<gene>
    <name evidence="1" type="ORF">G5635_00270</name>
</gene>
<evidence type="ECO:0000313" key="1">
    <source>
        <dbReference type="EMBL" id="NGF40849.1"/>
    </source>
</evidence>
<organism evidence="1">
    <name type="scientific">Enterobacter hormaechei</name>
    <dbReference type="NCBI Taxonomy" id="158836"/>
    <lineage>
        <taxon>Bacteria</taxon>
        <taxon>Pseudomonadati</taxon>
        <taxon>Pseudomonadota</taxon>
        <taxon>Gammaproteobacteria</taxon>
        <taxon>Enterobacterales</taxon>
        <taxon>Enterobacteriaceae</taxon>
        <taxon>Enterobacter</taxon>
        <taxon>Enterobacter cloacae complex</taxon>
    </lineage>
</organism>
<name>A0A6G4MHX1_9ENTR</name>
<dbReference type="RefSeq" id="WP_154232877.1">
    <property type="nucleotide sequence ID" value="NZ_AMGJ01000043.1"/>
</dbReference>